<gene>
    <name evidence="7" type="ORF">SAMN05444398_107188</name>
</gene>
<feature type="chain" id="PRO_5012522906" evidence="6">
    <location>
        <begin position="22"/>
        <end position="328"/>
    </location>
</feature>
<dbReference type="InterPro" id="IPR038404">
    <property type="entry name" value="TRAP_DctP_sf"/>
</dbReference>
<dbReference type="GO" id="GO:0042597">
    <property type="term" value="C:periplasmic space"/>
    <property type="evidence" value="ECO:0007669"/>
    <property type="project" value="UniProtKB-SubCell"/>
</dbReference>
<dbReference type="Pfam" id="PF03480">
    <property type="entry name" value="DctP"/>
    <property type="match status" value="1"/>
</dbReference>
<keyword evidence="8" id="KW-1185">Reference proteome</keyword>
<dbReference type="Proteomes" id="UP000183974">
    <property type="component" value="Unassembled WGS sequence"/>
</dbReference>
<dbReference type="InterPro" id="IPR018389">
    <property type="entry name" value="DctP_fam"/>
</dbReference>
<dbReference type="PANTHER" id="PTHR33376">
    <property type="match status" value="1"/>
</dbReference>
<evidence type="ECO:0000256" key="4">
    <source>
        <dbReference type="ARBA" id="ARBA00022729"/>
    </source>
</evidence>
<accession>A0A1M7ESJ0</accession>
<sequence length="328" mass="36143">MKRTILTSIAALAVSSATAFAADIELKVTTDSGFSDSPSGIAIANWAKAIEEGSDGEIEVQVFYQDELGTQLEVFDLFVAGEVDLMLAWPSTTYDKRIGVVTTPFMVSSWEEATEALRPDGWANSIINDVFAGIGLKYLGAWPEGFAGVATRGKYATTIDGASDIKVRTAPYFPNPESLQAMGYQTEVIEWGETYTSIQTGLVDGDSGNVIYWDYEYFGDLLDYFVHTKHKFGTGSILANLNNFEELSEEHQALIVETAETMMEEQFASARAEDQRNIERAVADGMEYIELTEEESAALKEAVRTQVWPLIEESVGSEIMEQIRAHAK</sequence>
<dbReference type="Gene3D" id="3.40.190.170">
    <property type="entry name" value="Bacterial extracellular solute-binding protein, family 7"/>
    <property type="match status" value="1"/>
</dbReference>
<dbReference type="EMBL" id="FRBR01000007">
    <property type="protein sequence ID" value="SHL94546.1"/>
    <property type="molecule type" value="Genomic_DNA"/>
</dbReference>
<evidence type="ECO:0000256" key="2">
    <source>
        <dbReference type="ARBA" id="ARBA00009023"/>
    </source>
</evidence>
<dbReference type="AlphaFoldDB" id="A0A1M7ESJ0"/>
<dbReference type="GO" id="GO:0055085">
    <property type="term" value="P:transmembrane transport"/>
    <property type="evidence" value="ECO:0007669"/>
    <property type="project" value="InterPro"/>
</dbReference>
<proteinExistence type="inferred from homology"/>
<comment type="subcellular location">
    <subcellularLocation>
        <location evidence="1">Periplasm</location>
    </subcellularLocation>
</comment>
<evidence type="ECO:0000256" key="6">
    <source>
        <dbReference type="SAM" id="SignalP"/>
    </source>
</evidence>
<evidence type="ECO:0000256" key="1">
    <source>
        <dbReference type="ARBA" id="ARBA00004418"/>
    </source>
</evidence>
<protein>
    <submittedName>
        <fullName evidence="7">TRAP-type C4-dicarboxylate transport system, substrate-binding protein</fullName>
    </submittedName>
</protein>
<dbReference type="OrthoDB" id="9803763at2"/>
<keyword evidence="3" id="KW-0813">Transport</keyword>
<dbReference type="STRING" id="337701.SAMN05444398_107188"/>
<evidence type="ECO:0000313" key="7">
    <source>
        <dbReference type="EMBL" id="SHL94546.1"/>
    </source>
</evidence>
<keyword evidence="5" id="KW-0574">Periplasm</keyword>
<feature type="signal peptide" evidence="6">
    <location>
        <begin position="1"/>
        <end position="21"/>
    </location>
</feature>
<dbReference type="PANTHER" id="PTHR33376:SF7">
    <property type="entry name" value="C4-DICARBOXYLATE-BINDING PROTEIN DCTB"/>
    <property type="match status" value="1"/>
</dbReference>
<name>A0A1M7ESJ0_9RHOB</name>
<dbReference type="NCBIfam" id="NF037995">
    <property type="entry name" value="TRAP_S1"/>
    <property type="match status" value="1"/>
</dbReference>
<dbReference type="RefSeq" id="WP_073035289.1">
    <property type="nucleotide sequence ID" value="NZ_BMLR01000007.1"/>
</dbReference>
<evidence type="ECO:0000256" key="3">
    <source>
        <dbReference type="ARBA" id="ARBA00022448"/>
    </source>
</evidence>
<comment type="similarity">
    <text evidence="2">Belongs to the bacterial solute-binding protein 7 family.</text>
</comment>
<keyword evidence="4 6" id="KW-0732">Signal</keyword>
<evidence type="ECO:0000256" key="5">
    <source>
        <dbReference type="ARBA" id="ARBA00022764"/>
    </source>
</evidence>
<reference evidence="7 8" key="1">
    <citation type="submission" date="2016-11" db="EMBL/GenBank/DDBJ databases">
        <authorList>
            <person name="Jaros S."/>
            <person name="Januszkiewicz K."/>
            <person name="Wedrychowicz H."/>
        </authorList>
    </citation>
    <scope>NUCLEOTIDE SEQUENCE [LARGE SCALE GENOMIC DNA]</scope>
    <source>
        <strain evidence="7 8">DSM 29589</strain>
    </source>
</reference>
<organism evidence="7 8">
    <name type="scientific">Roseovarius pacificus</name>
    <dbReference type="NCBI Taxonomy" id="337701"/>
    <lineage>
        <taxon>Bacteria</taxon>
        <taxon>Pseudomonadati</taxon>
        <taxon>Pseudomonadota</taxon>
        <taxon>Alphaproteobacteria</taxon>
        <taxon>Rhodobacterales</taxon>
        <taxon>Roseobacteraceae</taxon>
        <taxon>Roseovarius</taxon>
    </lineage>
</organism>
<evidence type="ECO:0000313" key="8">
    <source>
        <dbReference type="Proteomes" id="UP000183974"/>
    </source>
</evidence>